<proteinExistence type="predicted"/>
<dbReference type="KEGG" id="cmav:ABHF33_00700"/>
<gene>
    <name evidence="2" type="ORF">ABHF33_00700</name>
</gene>
<sequence length="267" mass="29250">MFWQRLNLLLLLALLGACSSAPKEPIPALRMAVHDSHSKALRAIRQEDLASAAEYWQQTLLRYQALDDWQGQGQARLGLAQAQQKRGQLEAAQGTLKPLLAQVLFGEAIRAQAYLQLAMISLPDAGVAAMYLAESERLCAKPCALQWAQLNLAAKIAASKLDWPRVAAISRQLLATAPATERAEIAHAHRLQALALLRQQQAGGALPHIQAALELDRVLAKPAWLIEDYRLQLEIAIALGDEALQQESGQRLQSVCQAVRCDPADLR</sequence>
<feature type="signal peptide" evidence="1">
    <location>
        <begin position="1"/>
        <end position="23"/>
    </location>
</feature>
<evidence type="ECO:0008006" key="3">
    <source>
        <dbReference type="Google" id="ProtNLM"/>
    </source>
</evidence>
<organism evidence="2">
    <name type="scientific">Chitinibacter mangrovi</name>
    <dbReference type="NCBI Taxonomy" id="3153927"/>
    <lineage>
        <taxon>Bacteria</taxon>
        <taxon>Pseudomonadati</taxon>
        <taxon>Pseudomonadota</taxon>
        <taxon>Betaproteobacteria</taxon>
        <taxon>Neisseriales</taxon>
        <taxon>Chitinibacteraceae</taxon>
        <taxon>Chitinibacter</taxon>
    </lineage>
</organism>
<name>A0AAU7FAE1_9NEIS</name>
<evidence type="ECO:0000256" key="1">
    <source>
        <dbReference type="SAM" id="SignalP"/>
    </source>
</evidence>
<keyword evidence="1" id="KW-0732">Signal</keyword>
<feature type="chain" id="PRO_5043470395" description="Tetratricopeptide repeat protein" evidence="1">
    <location>
        <begin position="24"/>
        <end position="267"/>
    </location>
</feature>
<dbReference type="RefSeq" id="WP_348945160.1">
    <property type="nucleotide sequence ID" value="NZ_CP157355.1"/>
</dbReference>
<reference evidence="2" key="1">
    <citation type="submission" date="2024-05" db="EMBL/GenBank/DDBJ databases">
        <authorList>
            <person name="Yang L."/>
            <person name="Pan L."/>
        </authorList>
    </citation>
    <scope>NUCLEOTIDE SEQUENCE</scope>
    <source>
        <strain evidence="2">FCG-7</strain>
    </source>
</reference>
<evidence type="ECO:0000313" key="2">
    <source>
        <dbReference type="EMBL" id="XBM00834.1"/>
    </source>
</evidence>
<dbReference type="AlphaFoldDB" id="A0AAU7FAE1"/>
<dbReference type="PROSITE" id="PS51257">
    <property type="entry name" value="PROKAR_LIPOPROTEIN"/>
    <property type="match status" value="1"/>
</dbReference>
<dbReference type="EMBL" id="CP157355">
    <property type="protein sequence ID" value="XBM00834.1"/>
    <property type="molecule type" value="Genomic_DNA"/>
</dbReference>
<accession>A0AAU7FAE1</accession>
<protein>
    <recommendedName>
        <fullName evidence="3">Tetratricopeptide repeat protein</fullName>
    </recommendedName>
</protein>